<organism evidence="2 3">
    <name type="scientific">Winogradskyella sediminis</name>
    <dbReference type="NCBI Taxonomy" id="1382466"/>
    <lineage>
        <taxon>Bacteria</taxon>
        <taxon>Pseudomonadati</taxon>
        <taxon>Bacteroidota</taxon>
        <taxon>Flavobacteriia</taxon>
        <taxon>Flavobacteriales</taxon>
        <taxon>Flavobacteriaceae</taxon>
        <taxon>Winogradskyella</taxon>
    </lineage>
</organism>
<dbReference type="STRING" id="1249933.SAMN04489797_3158"/>
<dbReference type="RefSeq" id="WP_092447592.1">
    <property type="nucleotide sequence ID" value="NZ_LT629774.1"/>
</dbReference>
<dbReference type="Pfam" id="PF13454">
    <property type="entry name" value="NAD_binding_9"/>
    <property type="match status" value="1"/>
</dbReference>
<keyword evidence="3" id="KW-1185">Reference proteome</keyword>
<accession>A0A1H1XBF6</accession>
<proteinExistence type="predicted"/>
<dbReference type="PANTHER" id="PTHR40254">
    <property type="entry name" value="BLR0577 PROTEIN"/>
    <property type="match status" value="1"/>
</dbReference>
<dbReference type="InterPro" id="IPR052189">
    <property type="entry name" value="L-asp_N-monooxygenase_NS-form"/>
</dbReference>
<dbReference type="AlphaFoldDB" id="A0A1H1XBF6"/>
<sequence>MKQLAIIGMGPRGLYALESLLIELSRANTTIEIHVYDATSHPGTGNVWDRSQPDSNWINITERALVGIEARSEIRYNNHIIKAFPSYLDWCHFSQSKNEPDSFPPRNKMGRYLNERFQSLEKVLTQFKSFKCIKAEVTHINVKHQKLQVLTHAHQLQYDDVLLTVGHQSTTPSQQLKEWQSHIAAYNDLTLFKATYPIYQFKALQNTTNTTIGIRGFGLAMIDVMRYLTINNFGNFKVINPNTFETVYYKRKVQNITLVPFSLDGLPLVPKPLNQCIDEWYAPTHQELDVFKSEIEAVSKCTQEKDNINFLTHAIATIASRVFIDLQDKSISHTLSEIEIKSLIINWLDDENFSHNLIQDQNISTYQLIQTYIDMALGVIPVSLDYCIGQVWRHCQPTLYRAFSHAKVNETIIEKVIALDERSKRYSYGPPIESMQQVLALVDAQILNLDFVSHPDIKVSHEGWTLKNYKNESINCSIMINSVLDAPKLLDVDTPLIKNLLQNDVIQPIHSKLGIETTTDGYVKTPESKSKVHIAVLGRLAKGSVIGVDAILECFGPRIKKWAKAYVTKRTTN</sequence>
<dbReference type="InterPro" id="IPR036188">
    <property type="entry name" value="FAD/NAD-bd_sf"/>
</dbReference>
<dbReference type="PANTHER" id="PTHR40254:SF1">
    <property type="entry name" value="BLR0577 PROTEIN"/>
    <property type="match status" value="1"/>
</dbReference>
<name>A0A1H1XBF6_9FLAO</name>
<gene>
    <name evidence="2" type="ORF">SAMN04489797_3158</name>
</gene>
<dbReference type="Proteomes" id="UP000198963">
    <property type="component" value="Chromosome I"/>
</dbReference>
<evidence type="ECO:0000259" key="1">
    <source>
        <dbReference type="Pfam" id="PF13454"/>
    </source>
</evidence>
<evidence type="ECO:0000313" key="2">
    <source>
        <dbReference type="EMBL" id="SDT06532.1"/>
    </source>
</evidence>
<dbReference type="Gene3D" id="3.50.50.60">
    <property type="entry name" value="FAD/NAD(P)-binding domain"/>
    <property type="match status" value="1"/>
</dbReference>
<dbReference type="EMBL" id="LT629774">
    <property type="protein sequence ID" value="SDT06532.1"/>
    <property type="molecule type" value="Genomic_DNA"/>
</dbReference>
<dbReference type="InterPro" id="IPR038732">
    <property type="entry name" value="HpyO/CreE_NAD-binding"/>
</dbReference>
<dbReference type="SUPFAM" id="SSF51905">
    <property type="entry name" value="FAD/NAD(P)-binding domain"/>
    <property type="match status" value="1"/>
</dbReference>
<evidence type="ECO:0000313" key="3">
    <source>
        <dbReference type="Proteomes" id="UP000198963"/>
    </source>
</evidence>
<reference evidence="2 3" key="1">
    <citation type="submission" date="2016-10" db="EMBL/GenBank/DDBJ databases">
        <authorList>
            <person name="Varghese N."/>
            <person name="Submissions S."/>
        </authorList>
    </citation>
    <scope>NUCLEOTIDE SEQUENCE [LARGE SCALE GENOMIC DNA]</scope>
    <source>
        <strain evidence="2 3">RHA_55</strain>
    </source>
</reference>
<protein>
    <submittedName>
        <fullName evidence="2">FAD-NAD(P)-binding</fullName>
    </submittedName>
</protein>
<feature type="domain" description="FAD-dependent urate hydroxylase HpyO/Asp monooxygenase CreE-like FAD/NAD(P)-binding" evidence="1">
    <location>
        <begin position="5"/>
        <end position="168"/>
    </location>
</feature>